<name>A0ABU8LQV1_9MICO</name>
<reference evidence="2 3" key="1">
    <citation type="submission" date="2024-02" db="EMBL/GenBank/DDBJ databases">
        <authorList>
            <person name="Saticioglu I.B."/>
        </authorList>
    </citation>
    <scope>NUCLEOTIDE SEQUENCE [LARGE SCALE GENOMIC DNA]</scope>
    <source>
        <strain evidence="2 3">Mu-86</strain>
    </source>
</reference>
<feature type="transmembrane region" description="Helical" evidence="1">
    <location>
        <begin position="20"/>
        <end position="42"/>
    </location>
</feature>
<keyword evidence="1" id="KW-0472">Membrane</keyword>
<sequence>MSNIPDIKELLMVYEERNVWAGLGVTAIAMTVYVFVVFQQAAGGPLVEVDWWPIMAWTIGASIAASIVVSVVWGIFAGMRDPDGVGKSDQRDRDIAHMGGRVGQAFMVVAGLGVIVLSAFEADWFWIANTMFFGFALSAFVGGVAQVIAYRRGLI</sequence>
<accession>A0ABU8LQV1</accession>
<gene>
    <name evidence="2" type="ORF">WDU96_00265</name>
</gene>
<feature type="transmembrane region" description="Helical" evidence="1">
    <location>
        <begin position="98"/>
        <end position="120"/>
    </location>
</feature>
<dbReference type="EMBL" id="JBBDGL010000001">
    <property type="protein sequence ID" value="MEJ1154030.1"/>
    <property type="molecule type" value="Genomic_DNA"/>
</dbReference>
<evidence type="ECO:0000313" key="2">
    <source>
        <dbReference type="EMBL" id="MEJ1154030.1"/>
    </source>
</evidence>
<organism evidence="2 3">
    <name type="scientific">Microbacterium marmarense</name>
    <dbReference type="NCBI Taxonomy" id="3122051"/>
    <lineage>
        <taxon>Bacteria</taxon>
        <taxon>Bacillati</taxon>
        <taxon>Actinomycetota</taxon>
        <taxon>Actinomycetes</taxon>
        <taxon>Micrococcales</taxon>
        <taxon>Microbacteriaceae</taxon>
        <taxon>Microbacterium</taxon>
    </lineage>
</organism>
<proteinExistence type="predicted"/>
<evidence type="ECO:0000313" key="3">
    <source>
        <dbReference type="Proteomes" id="UP001368654"/>
    </source>
</evidence>
<dbReference type="RefSeq" id="WP_337336481.1">
    <property type="nucleotide sequence ID" value="NZ_JBBDGL010000001.1"/>
</dbReference>
<feature type="transmembrane region" description="Helical" evidence="1">
    <location>
        <begin position="54"/>
        <end position="77"/>
    </location>
</feature>
<evidence type="ECO:0008006" key="4">
    <source>
        <dbReference type="Google" id="ProtNLM"/>
    </source>
</evidence>
<evidence type="ECO:0000256" key="1">
    <source>
        <dbReference type="SAM" id="Phobius"/>
    </source>
</evidence>
<keyword evidence="3" id="KW-1185">Reference proteome</keyword>
<comment type="caution">
    <text evidence="2">The sequence shown here is derived from an EMBL/GenBank/DDBJ whole genome shotgun (WGS) entry which is preliminary data.</text>
</comment>
<keyword evidence="1" id="KW-1133">Transmembrane helix</keyword>
<keyword evidence="1" id="KW-0812">Transmembrane</keyword>
<feature type="transmembrane region" description="Helical" evidence="1">
    <location>
        <begin position="126"/>
        <end position="150"/>
    </location>
</feature>
<dbReference type="Proteomes" id="UP001368654">
    <property type="component" value="Unassembled WGS sequence"/>
</dbReference>
<protein>
    <recommendedName>
        <fullName evidence="4">DUF2178 domain-containing protein</fullName>
    </recommendedName>
</protein>